<dbReference type="Pfam" id="PF00395">
    <property type="entry name" value="SLH"/>
    <property type="match status" value="3"/>
</dbReference>
<name>A0A9D5M1S7_9FIRM</name>
<protein>
    <submittedName>
        <fullName evidence="4">Leucine-rich repeat protein</fullName>
    </submittedName>
</protein>
<dbReference type="AlphaFoldDB" id="A0A9D5M1S7"/>
<dbReference type="InterPro" id="IPR032675">
    <property type="entry name" value="LRR_dom_sf"/>
</dbReference>
<dbReference type="SUPFAM" id="SSF52058">
    <property type="entry name" value="L domain-like"/>
    <property type="match status" value="1"/>
</dbReference>
<evidence type="ECO:0000256" key="2">
    <source>
        <dbReference type="SAM" id="SignalP"/>
    </source>
</evidence>
<keyword evidence="5" id="KW-1185">Reference proteome</keyword>
<comment type="caution">
    <text evidence="4">The sequence shown here is derived from an EMBL/GenBank/DDBJ whole genome shotgun (WGS) entry which is preliminary data.</text>
</comment>
<dbReference type="Proteomes" id="UP000806542">
    <property type="component" value="Unassembled WGS sequence"/>
</dbReference>
<dbReference type="PROSITE" id="PS51272">
    <property type="entry name" value="SLH"/>
    <property type="match status" value="3"/>
</dbReference>
<evidence type="ECO:0000313" key="4">
    <source>
        <dbReference type="EMBL" id="MBE5039848.1"/>
    </source>
</evidence>
<sequence length="845" mass="91020">MQTTKTITKRIWGVLLALCMLLSLMPMAAFAAEDPGVVYDYQFVTEDTIEIMGYNGTETDLVIPSQINGYTVVGIGDLDLLGDDTDTVESVVVPDTVKYIETFAYYPNTAYYVSSLTKVTLPEGLETIGDNAFASAPGLSEINLPSTLKSIGERAFMNCNIDNFTIPAGVEYIGANAFNETYMAVRKANEVRARGGDPFIVIGGELVKYAGDDTVVTVPDGVRGIATDAFSPYGGDVTSITLPDSVEYIADGAFGTQSELTTVNFGSGLKEIGFSAFWGCESLNNVVLPEGLKRIEQLAFANCSSLTNVTFPNTLEVLYAADESSRTGSFQNTPYWENLPGGENYLGSVFCFKETELDPWSSLHVDVRPGTLGLAAWQSSRHSTTVSLPDGLRYIGPNAFPYGMHDPKITDFRLPESVTYIDHEAGVPTSAMLDLPDALTYIGDSAFVGSGQVDLTYLEIPNGVKYIGQHAFSGVHMTYEVEVVDGDDVWRQDRYWTSKMDVRLPDSLEYMGWEAFAGNNIGQITNWPAAITTWDNFLSHCPMDALTLPDTILNIHGLTSDSIPVINLNQAKVIEGFDGYRTVEIYTSDAIQPGSGTILMPNMERVYPNTRVGGDGAGVVAIPNMEVYVPFNGVDEGFDEHLNVVIFEPSMLEGLPSAPSSAAPMVGSFTDVRTNNWFAGAVEYVVNNGLFSGVSDTSFAPNDPVTRGMLVTVLWRAAGEPSSSASAFADVPADAWYAKAVAWANANGIVQGYDASTFAPDDRITREQLAAIFQRYAGFKGMETSGRGDLSQFGDTGALSNWAQEGVSWAVGAGLISGKGDGILDPQGGATRAEAAAILQRFLEK</sequence>
<feature type="domain" description="SLH" evidence="3">
    <location>
        <begin position="665"/>
        <end position="723"/>
    </location>
</feature>
<dbReference type="Gene3D" id="3.80.10.10">
    <property type="entry name" value="Ribonuclease Inhibitor"/>
    <property type="match status" value="3"/>
</dbReference>
<reference evidence="4" key="1">
    <citation type="submission" date="2020-10" db="EMBL/GenBank/DDBJ databases">
        <title>ChiBAC.</title>
        <authorList>
            <person name="Zenner C."/>
            <person name="Hitch T.C.A."/>
            <person name="Clavel T."/>
        </authorList>
    </citation>
    <scope>NUCLEOTIDE SEQUENCE</scope>
    <source>
        <strain evidence="4">DSM 107454</strain>
    </source>
</reference>
<accession>A0A9D5M1S7</accession>
<dbReference type="InterPro" id="IPR001119">
    <property type="entry name" value="SLH_dom"/>
</dbReference>
<dbReference type="InterPro" id="IPR026906">
    <property type="entry name" value="LRR_5"/>
</dbReference>
<dbReference type="Pfam" id="PF13306">
    <property type="entry name" value="LRR_5"/>
    <property type="match status" value="3"/>
</dbReference>
<keyword evidence="2" id="KW-0732">Signal</keyword>
<evidence type="ECO:0000259" key="3">
    <source>
        <dbReference type="PROSITE" id="PS51272"/>
    </source>
</evidence>
<feature type="domain" description="SLH" evidence="3">
    <location>
        <begin position="790"/>
        <end position="845"/>
    </location>
</feature>
<feature type="chain" id="PRO_5039710250" evidence="2">
    <location>
        <begin position="32"/>
        <end position="845"/>
    </location>
</feature>
<feature type="domain" description="SLH" evidence="3">
    <location>
        <begin position="724"/>
        <end position="787"/>
    </location>
</feature>
<evidence type="ECO:0000313" key="5">
    <source>
        <dbReference type="Proteomes" id="UP000806542"/>
    </source>
</evidence>
<gene>
    <name evidence="4" type="ORF">INF28_05140</name>
</gene>
<keyword evidence="1" id="KW-0677">Repeat</keyword>
<organism evidence="4 5">
    <name type="scientific">Ructibacterium gallinarum</name>
    <dbReference type="NCBI Taxonomy" id="2779355"/>
    <lineage>
        <taxon>Bacteria</taxon>
        <taxon>Bacillati</taxon>
        <taxon>Bacillota</taxon>
        <taxon>Clostridia</taxon>
        <taxon>Eubacteriales</taxon>
        <taxon>Oscillospiraceae</taxon>
        <taxon>Ructibacterium</taxon>
    </lineage>
</organism>
<proteinExistence type="predicted"/>
<dbReference type="EMBL" id="JADCKB010000008">
    <property type="protein sequence ID" value="MBE5039848.1"/>
    <property type="molecule type" value="Genomic_DNA"/>
</dbReference>
<feature type="signal peptide" evidence="2">
    <location>
        <begin position="1"/>
        <end position="31"/>
    </location>
</feature>
<evidence type="ECO:0000256" key="1">
    <source>
        <dbReference type="ARBA" id="ARBA00022737"/>
    </source>
</evidence>
<dbReference type="InterPro" id="IPR053139">
    <property type="entry name" value="Surface_bspA-like"/>
</dbReference>
<dbReference type="RefSeq" id="WP_226392401.1">
    <property type="nucleotide sequence ID" value="NZ_JADCKB010000008.1"/>
</dbReference>
<dbReference type="PANTHER" id="PTHR45661">
    <property type="entry name" value="SURFACE ANTIGEN"/>
    <property type="match status" value="1"/>
</dbReference>
<dbReference type="PANTHER" id="PTHR45661:SF3">
    <property type="entry name" value="IG-LIKE DOMAIN-CONTAINING PROTEIN"/>
    <property type="match status" value="1"/>
</dbReference>